<reference evidence="1" key="1">
    <citation type="submission" date="2022-02" db="EMBL/GenBank/DDBJ databases">
        <authorList>
            <person name="Henning P.M."/>
            <person name="McCubbin A.G."/>
            <person name="Shore J.S."/>
        </authorList>
    </citation>
    <scope>NUCLEOTIDE SEQUENCE</scope>
    <source>
        <strain evidence="1">F60SS</strain>
        <tissue evidence="1">Leaves</tissue>
    </source>
</reference>
<dbReference type="PANTHER" id="PTHR36484">
    <property type="entry name" value="OS01G0558700 PROTEIN"/>
    <property type="match status" value="1"/>
</dbReference>
<evidence type="ECO:0000313" key="2">
    <source>
        <dbReference type="Proteomes" id="UP001141552"/>
    </source>
</evidence>
<dbReference type="AlphaFoldDB" id="A0A9Q0F425"/>
<keyword evidence="2" id="KW-1185">Reference proteome</keyword>
<organism evidence="1 2">
    <name type="scientific">Turnera subulata</name>
    <dbReference type="NCBI Taxonomy" id="218843"/>
    <lineage>
        <taxon>Eukaryota</taxon>
        <taxon>Viridiplantae</taxon>
        <taxon>Streptophyta</taxon>
        <taxon>Embryophyta</taxon>
        <taxon>Tracheophyta</taxon>
        <taxon>Spermatophyta</taxon>
        <taxon>Magnoliopsida</taxon>
        <taxon>eudicotyledons</taxon>
        <taxon>Gunneridae</taxon>
        <taxon>Pentapetalae</taxon>
        <taxon>rosids</taxon>
        <taxon>fabids</taxon>
        <taxon>Malpighiales</taxon>
        <taxon>Passifloraceae</taxon>
        <taxon>Turnera</taxon>
    </lineage>
</organism>
<dbReference type="Proteomes" id="UP001141552">
    <property type="component" value="Unassembled WGS sequence"/>
</dbReference>
<protein>
    <submittedName>
        <fullName evidence="1">Uncharacterized protein</fullName>
    </submittedName>
</protein>
<evidence type="ECO:0000313" key="1">
    <source>
        <dbReference type="EMBL" id="KAJ4823685.1"/>
    </source>
</evidence>
<dbReference type="OrthoDB" id="640098at2759"/>
<reference evidence="1" key="2">
    <citation type="journal article" date="2023" name="Plants (Basel)">
        <title>Annotation of the Turnera subulata (Passifloraceae) Draft Genome Reveals the S-Locus Evolved after the Divergence of Turneroideae from Passifloroideae in a Stepwise Manner.</title>
        <authorList>
            <person name="Henning P.M."/>
            <person name="Roalson E.H."/>
            <person name="Mir W."/>
            <person name="McCubbin A.G."/>
            <person name="Shore J.S."/>
        </authorList>
    </citation>
    <scope>NUCLEOTIDE SEQUENCE</scope>
    <source>
        <strain evidence="1">F60SS</strain>
    </source>
</reference>
<dbReference type="EMBL" id="JAKUCV010007390">
    <property type="protein sequence ID" value="KAJ4823685.1"/>
    <property type="molecule type" value="Genomic_DNA"/>
</dbReference>
<dbReference type="PANTHER" id="PTHR36484:SF2">
    <property type="entry name" value="OS01G0558700 PROTEIN"/>
    <property type="match status" value="1"/>
</dbReference>
<gene>
    <name evidence="1" type="ORF">Tsubulata_027686</name>
</gene>
<comment type="caution">
    <text evidence="1">The sequence shown here is derived from an EMBL/GenBank/DDBJ whole genome shotgun (WGS) entry which is preliminary data.</text>
</comment>
<sequence>MSVKKSLSLNNCKAAVTVGDSVGNHAVASKRTRFDRCFSFVEVPIEPGKSLKHLDSKKFKIDIRRWAKRVVAYARQVSGRISSGGGNSLFFSDSDKSTGFMVGT</sequence>
<proteinExistence type="predicted"/>
<accession>A0A9Q0F425</accession>
<name>A0A9Q0F425_9ROSI</name>